<sequence length="171" mass="17892">MASETDPACAVAHGAGGPVTETRTLVAVFSSPVAEFLLRYGQDLGYRAVLFDPDETRTAGVPGAEATAVLPDLDADTDVVVTDHHRAELGPVLRDVLAQPVRWAGVMGNPRHEGPHVAALRALGVAEADIARVHRPIGLDIGSRRPAEIAIAALAGLIADRNGRPGGFFPR</sequence>
<keyword evidence="3" id="KW-1185">Reference proteome</keyword>
<reference evidence="2 3" key="1">
    <citation type="submission" date="2020-03" db="EMBL/GenBank/DDBJ databases">
        <title>Sequencing the genomes of 1000 actinobacteria strains.</title>
        <authorList>
            <person name="Klenk H.-P."/>
        </authorList>
    </citation>
    <scope>NUCLEOTIDE SEQUENCE [LARGE SCALE GENOMIC DNA]</scope>
    <source>
        <strain evidence="2 3">DSM 45668</strain>
    </source>
</reference>
<dbReference type="PANTHER" id="PTHR30388">
    <property type="entry name" value="ALDEHYDE OXIDOREDUCTASE MOLYBDENUM COFACTOR ASSEMBLY PROTEIN"/>
    <property type="match status" value="1"/>
</dbReference>
<dbReference type="Proteomes" id="UP000754495">
    <property type="component" value="Unassembled WGS sequence"/>
</dbReference>
<feature type="domain" description="XdhC Rossmann" evidence="1">
    <location>
        <begin position="25"/>
        <end position="156"/>
    </location>
</feature>
<evidence type="ECO:0000313" key="2">
    <source>
        <dbReference type="EMBL" id="NIH80164.1"/>
    </source>
</evidence>
<dbReference type="PANTHER" id="PTHR30388:SF4">
    <property type="entry name" value="MOLYBDENUM COFACTOR INSERTION CHAPERONE PAOD"/>
    <property type="match status" value="1"/>
</dbReference>
<proteinExistence type="predicted"/>
<dbReference type="RefSeq" id="WP_167113947.1">
    <property type="nucleotide sequence ID" value="NZ_JAANOU010000001.1"/>
</dbReference>
<evidence type="ECO:0000313" key="3">
    <source>
        <dbReference type="Proteomes" id="UP000754495"/>
    </source>
</evidence>
<name>A0ABX0ST74_9PSEU</name>
<dbReference type="Gene3D" id="3.40.50.720">
    <property type="entry name" value="NAD(P)-binding Rossmann-like Domain"/>
    <property type="match status" value="1"/>
</dbReference>
<dbReference type="EMBL" id="JAANOU010000001">
    <property type="protein sequence ID" value="NIH80164.1"/>
    <property type="molecule type" value="Genomic_DNA"/>
</dbReference>
<accession>A0ABX0ST74</accession>
<comment type="caution">
    <text evidence="2">The sequence shown here is derived from an EMBL/GenBank/DDBJ whole genome shotgun (WGS) entry which is preliminary data.</text>
</comment>
<dbReference type="InterPro" id="IPR027051">
    <property type="entry name" value="XdhC_Rossmann_dom"/>
</dbReference>
<dbReference type="Pfam" id="PF13478">
    <property type="entry name" value="XdhC_C"/>
    <property type="match status" value="1"/>
</dbReference>
<dbReference type="InterPro" id="IPR052698">
    <property type="entry name" value="MoCofactor_Util/Proc"/>
</dbReference>
<protein>
    <submittedName>
        <fullName evidence="2">Xanthine/CO dehydrogenase XdhC/CoxF family maturation factor</fullName>
    </submittedName>
</protein>
<evidence type="ECO:0000259" key="1">
    <source>
        <dbReference type="Pfam" id="PF13478"/>
    </source>
</evidence>
<gene>
    <name evidence="2" type="ORF">FHX46_002694</name>
</gene>
<organism evidence="2 3">
    <name type="scientific">Amycolatopsis viridis</name>
    <dbReference type="NCBI Taxonomy" id="185678"/>
    <lineage>
        <taxon>Bacteria</taxon>
        <taxon>Bacillati</taxon>
        <taxon>Actinomycetota</taxon>
        <taxon>Actinomycetes</taxon>
        <taxon>Pseudonocardiales</taxon>
        <taxon>Pseudonocardiaceae</taxon>
        <taxon>Amycolatopsis</taxon>
    </lineage>
</organism>